<dbReference type="GO" id="GO:0003677">
    <property type="term" value="F:DNA binding"/>
    <property type="evidence" value="ECO:0007669"/>
    <property type="project" value="InterPro"/>
</dbReference>
<proteinExistence type="predicted"/>
<sequence length="896" mass="94262">MAVLGRTREVAALLRAVTDASAGSGSARILLGEEGIGRSTVLRHLADTVSCRVLWVRGCRAEAELPFAGAAQLLGGLGEHFAQVPPARRRALEVALALADGPAPNVLAVCAGALDVLGAAAKRGPLLVLVDDLQWIDPESRLLLAYVGRRLARERIALVMALREMPADPEPELPVVALRGLNVADSRRLARSHGLTAHDHEVAAAVEATGGNPLALLEMLTGASKRTVWHDVLAELPEATRRALLVLAVAGPLEPASLDATLAELELSLHDLDPAERLDLVTVGDQFRLRHPLLGAALTAVTPTATKRAVHRALAATSEPDRQAWYQSMVTAGPDDELATRLAGIARRAGERADHEAAARFMHRAADLTGALPAKAERLLSAAASAMRDGAGERAVSWCRHAIAIRADPGLLPAATVISGRALAVAGRHREAYDTLTDAASRVARHDPVAAAVLLCEATVPATVLGQGRLACEAAGEAESLAGGAPLPARARLQATAARVLHGLPDKAAWPDGEAALPSVDELAGDTMSLVQAATVHLWAERPEAARMAVNAAIDRLRRGGSQSLLAVALTVRSDLAFRAGRWMSAQADAMEAVKAAESNGTVAFGLIALARLDAVRGDDTLCGERIARSRREAGPYGIDLRLLLEPAVEGLAALGAGEPAAALEPLEAAWAQALEGGVGNPNVVPFAADLAEANVRCGHRKRATEVLSWLEERAATLRLAGPLRGALRGKGLLDADVELLAAARQACDNPFELARILLCEGEVLRRTRHPAAARPSLRKALRLFEGLGAKGWAERVATELAAAGERDVTAPDRTVEVLTPQQLQIARLVAAGRNNVETAEALFLSRKTVEGHLTQVYRKLRVHSRTQLVNALSRLDNTLGGAGAVFEGHHVDIGP</sequence>
<gene>
    <name evidence="4" type="ORF">BCF44_10748</name>
</gene>
<keyword evidence="5" id="KW-1185">Reference proteome</keyword>
<dbReference type="Proteomes" id="UP000256269">
    <property type="component" value="Unassembled WGS sequence"/>
</dbReference>
<protein>
    <submittedName>
        <fullName evidence="4">Regulatory LuxR family protein</fullName>
    </submittedName>
</protein>
<evidence type="ECO:0000313" key="4">
    <source>
        <dbReference type="EMBL" id="REH45916.1"/>
    </source>
</evidence>
<keyword evidence="1" id="KW-0547">Nucleotide-binding</keyword>
<dbReference type="SUPFAM" id="SSF48452">
    <property type="entry name" value="TPR-like"/>
    <property type="match status" value="1"/>
</dbReference>
<dbReference type="InterPro" id="IPR027417">
    <property type="entry name" value="P-loop_NTPase"/>
</dbReference>
<dbReference type="InterPro" id="IPR041664">
    <property type="entry name" value="AAA_16"/>
</dbReference>
<dbReference type="InterPro" id="IPR036388">
    <property type="entry name" value="WH-like_DNA-bd_sf"/>
</dbReference>
<dbReference type="PANTHER" id="PTHR16305:SF35">
    <property type="entry name" value="TRANSCRIPTIONAL ACTIVATOR DOMAIN"/>
    <property type="match status" value="1"/>
</dbReference>
<dbReference type="SUPFAM" id="SSF52540">
    <property type="entry name" value="P-loop containing nucleoside triphosphate hydrolases"/>
    <property type="match status" value="1"/>
</dbReference>
<dbReference type="Gene3D" id="1.10.10.10">
    <property type="entry name" value="Winged helix-like DNA-binding domain superfamily/Winged helix DNA-binding domain"/>
    <property type="match status" value="1"/>
</dbReference>
<dbReference type="EMBL" id="QUNO01000007">
    <property type="protein sequence ID" value="REH45916.1"/>
    <property type="molecule type" value="Genomic_DNA"/>
</dbReference>
<evidence type="ECO:0000313" key="5">
    <source>
        <dbReference type="Proteomes" id="UP000256269"/>
    </source>
</evidence>
<feature type="domain" description="HTH luxR-type" evidence="3">
    <location>
        <begin position="812"/>
        <end position="877"/>
    </location>
</feature>
<dbReference type="SMART" id="SM00421">
    <property type="entry name" value="HTH_LUXR"/>
    <property type="match status" value="1"/>
</dbReference>
<dbReference type="AlphaFoldDB" id="A0A3E0HI84"/>
<reference evidence="4 5" key="1">
    <citation type="submission" date="2018-08" db="EMBL/GenBank/DDBJ databases">
        <title>Genomic Encyclopedia of Archaeal and Bacterial Type Strains, Phase II (KMG-II): from individual species to whole genera.</title>
        <authorList>
            <person name="Goeker M."/>
        </authorList>
    </citation>
    <scope>NUCLEOTIDE SEQUENCE [LARGE SCALE GENOMIC DNA]</scope>
    <source>
        <strain evidence="4 5">DSM 45791</strain>
    </source>
</reference>
<dbReference type="GO" id="GO:0005737">
    <property type="term" value="C:cytoplasm"/>
    <property type="evidence" value="ECO:0007669"/>
    <property type="project" value="TreeGrafter"/>
</dbReference>
<dbReference type="Pfam" id="PF00196">
    <property type="entry name" value="GerE"/>
    <property type="match status" value="1"/>
</dbReference>
<dbReference type="PROSITE" id="PS50043">
    <property type="entry name" value="HTH_LUXR_2"/>
    <property type="match status" value="1"/>
</dbReference>
<dbReference type="GO" id="GO:0006355">
    <property type="term" value="P:regulation of DNA-templated transcription"/>
    <property type="evidence" value="ECO:0007669"/>
    <property type="project" value="InterPro"/>
</dbReference>
<dbReference type="Pfam" id="PF13191">
    <property type="entry name" value="AAA_16"/>
    <property type="match status" value="1"/>
</dbReference>
<evidence type="ECO:0000256" key="1">
    <source>
        <dbReference type="ARBA" id="ARBA00022741"/>
    </source>
</evidence>
<dbReference type="PANTHER" id="PTHR16305">
    <property type="entry name" value="TESTICULAR SOLUBLE ADENYLYL CYCLASE"/>
    <property type="match status" value="1"/>
</dbReference>
<evidence type="ECO:0000259" key="3">
    <source>
        <dbReference type="PROSITE" id="PS50043"/>
    </source>
</evidence>
<dbReference type="PRINTS" id="PR00038">
    <property type="entry name" value="HTHLUXR"/>
</dbReference>
<dbReference type="InterPro" id="IPR000792">
    <property type="entry name" value="Tscrpt_reg_LuxR_C"/>
</dbReference>
<dbReference type="InterPro" id="IPR011990">
    <property type="entry name" value="TPR-like_helical_dom_sf"/>
</dbReference>
<evidence type="ECO:0000256" key="2">
    <source>
        <dbReference type="ARBA" id="ARBA00022840"/>
    </source>
</evidence>
<name>A0A3E0HI84_9PSEU</name>
<accession>A0A3E0HI84</accession>
<dbReference type="GO" id="GO:0004016">
    <property type="term" value="F:adenylate cyclase activity"/>
    <property type="evidence" value="ECO:0007669"/>
    <property type="project" value="TreeGrafter"/>
</dbReference>
<dbReference type="CDD" id="cd06170">
    <property type="entry name" value="LuxR_C_like"/>
    <property type="match status" value="1"/>
</dbReference>
<organism evidence="4 5">
    <name type="scientific">Kutzneria buriramensis</name>
    <dbReference type="NCBI Taxonomy" id="1045776"/>
    <lineage>
        <taxon>Bacteria</taxon>
        <taxon>Bacillati</taxon>
        <taxon>Actinomycetota</taxon>
        <taxon>Actinomycetes</taxon>
        <taxon>Pseudonocardiales</taxon>
        <taxon>Pseudonocardiaceae</taxon>
        <taxon>Kutzneria</taxon>
    </lineage>
</organism>
<dbReference type="RefSeq" id="WP_170217659.1">
    <property type="nucleotide sequence ID" value="NZ_CP144375.1"/>
</dbReference>
<dbReference type="GO" id="GO:0005524">
    <property type="term" value="F:ATP binding"/>
    <property type="evidence" value="ECO:0007669"/>
    <property type="project" value="UniProtKB-KW"/>
</dbReference>
<comment type="caution">
    <text evidence="4">The sequence shown here is derived from an EMBL/GenBank/DDBJ whole genome shotgun (WGS) entry which is preliminary data.</text>
</comment>
<dbReference type="InterPro" id="IPR016032">
    <property type="entry name" value="Sig_transdc_resp-reg_C-effctor"/>
</dbReference>
<dbReference type="SUPFAM" id="SSF46894">
    <property type="entry name" value="C-terminal effector domain of the bipartite response regulators"/>
    <property type="match status" value="1"/>
</dbReference>
<keyword evidence="2" id="KW-0067">ATP-binding</keyword>